<dbReference type="Gene3D" id="1.10.1760.20">
    <property type="match status" value="1"/>
</dbReference>
<evidence type="ECO:0000256" key="1">
    <source>
        <dbReference type="SAM" id="Phobius"/>
    </source>
</evidence>
<protein>
    <submittedName>
        <fullName evidence="2">Dimethylbenzimidazole transporter</fullName>
    </submittedName>
</protein>
<comment type="caution">
    <text evidence="2">The sequence shown here is derived from an EMBL/GenBank/DDBJ whole genome shotgun (WGS) entry which is preliminary data.</text>
</comment>
<feature type="transmembrane region" description="Helical" evidence="1">
    <location>
        <begin position="12"/>
        <end position="34"/>
    </location>
</feature>
<dbReference type="EMBL" id="AZTB01000034">
    <property type="protein sequence ID" value="KGG80226.1"/>
    <property type="molecule type" value="Genomic_DNA"/>
</dbReference>
<dbReference type="Pfam" id="PF12822">
    <property type="entry name" value="ECF_trnsprt"/>
    <property type="match status" value="1"/>
</dbReference>
<dbReference type="STRING" id="1156417.Y919_07450"/>
<dbReference type="Proteomes" id="UP000029622">
    <property type="component" value="Unassembled WGS sequence"/>
</dbReference>
<dbReference type="GO" id="GO:0022857">
    <property type="term" value="F:transmembrane transporter activity"/>
    <property type="evidence" value="ECO:0007669"/>
    <property type="project" value="InterPro"/>
</dbReference>
<keyword evidence="1" id="KW-0472">Membrane</keyword>
<name>A0A096DLR9_9FIRM</name>
<keyword evidence="1" id="KW-0812">Transmembrane</keyword>
<dbReference type="InterPro" id="IPR024529">
    <property type="entry name" value="ECF_trnsprt_substrate-spec"/>
</dbReference>
<gene>
    <name evidence="2" type="ORF">Y919_07450</name>
</gene>
<organism evidence="2 3">
    <name type="scientific">Caloranaerobacter azorensis H53214</name>
    <dbReference type="NCBI Taxonomy" id="1156417"/>
    <lineage>
        <taxon>Bacteria</taxon>
        <taxon>Bacillati</taxon>
        <taxon>Bacillota</taxon>
        <taxon>Tissierellia</taxon>
        <taxon>Tissierellales</taxon>
        <taxon>Thermohalobacteraceae</taxon>
        <taxon>Caloranaerobacter</taxon>
    </lineage>
</organism>
<dbReference type="RefSeq" id="WP_035163653.1">
    <property type="nucleotide sequence ID" value="NZ_AZTB01000034.1"/>
</dbReference>
<accession>A0A096DLR9</accession>
<feature type="transmembrane region" description="Helical" evidence="1">
    <location>
        <begin position="46"/>
        <end position="66"/>
    </location>
</feature>
<evidence type="ECO:0000313" key="2">
    <source>
        <dbReference type="EMBL" id="KGG80226.1"/>
    </source>
</evidence>
<sequence length="172" mass="18238">MNTIKTGRQNSSTIKIVYCGMLIALSAVGALIKIQGSIAFDSMPGFFAALFLGPSYGALVAGLGHILTAATSGFPLTLPMHIIIALQMALFGYLFGVFYRKFNYLIAIILAIILNGPVGALTAAFASTLLGLPFSGSTLFYAVITPLTLASALNIILAYLIFRLINKNKSRV</sequence>
<reference evidence="2 3" key="1">
    <citation type="submission" date="2013-12" db="EMBL/GenBank/DDBJ databases">
        <title>Draft genome sequence of Caloranaerobacter sp. H53214.</title>
        <authorList>
            <person name="Jiang L.J."/>
            <person name="Shao Z.Z."/>
            <person name="Long M.N."/>
        </authorList>
    </citation>
    <scope>NUCLEOTIDE SEQUENCE [LARGE SCALE GENOMIC DNA]</scope>
    <source>
        <strain evidence="2 3">H53214</strain>
    </source>
</reference>
<proteinExistence type="predicted"/>
<feature type="transmembrane region" description="Helical" evidence="1">
    <location>
        <begin position="78"/>
        <end position="98"/>
    </location>
</feature>
<evidence type="ECO:0000313" key="3">
    <source>
        <dbReference type="Proteomes" id="UP000029622"/>
    </source>
</evidence>
<dbReference type="AlphaFoldDB" id="A0A096DLR9"/>
<feature type="transmembrane region" description="Helical" evidence="1">
    <location>
        <begin position="105"/>
        <end position="127"/>
    </location>
</feature>
<feature type="transmembrane region" description="Helical" evidence="1">
    <location>
        <begin position="139"/>
        <end position="162"/>
    </location>
</feature>
<keyword evidence="1" id="KW-1133">Transmembrane helix</keyword>